<reference evidence="2" key="1">
    <citation type="submission" date="2018-05" db="EMBL/GenBank/DDBJ databases">
        <authorList>
            <person name="Li Y."/>
        </authorList>
    </citation>
    <scope>NUCLEOTIDE SEQUENCE [LARGE SCALE GENOMIC DNA]</scope>
    <source>
        <strain evidence="2">sk1b4</strain>
    </source>
</reference>
<organism evidence="1 2">
    <name type="scientific">Ancrocorticia populi</name>
    <dbReference type="NCBI Taxonomy" id="2175228"/>
    <lineage>
        <taxon>Bacteria</taxon>
        <taxon>Bacillati</taxon>
        <taxon>Actinomycetota</taxon>
        <taxon>Actinomycetes</taxon>
        <taxon>Actinomycetales</taxon>
        <taxon>Actinomycetaceae</taxon>
        <taxon>Ancrocorticia</taxon>
    </lineage>
</organism>
<dbReference type="Proteomes" id="UP000245283">
    <property type="component" value="Unassembled WGS sequence"/>
</dbReference>
<dbReference type="AlphaFoldDB" id="A0A2V1K7Z2"/>
<evidence type="ECO:0000313" key="2">
    <source>
        <dbReference type="Proteomes" id="UP000245283"/>
    </source>
</evidence>
<keyword evidence="2" id="KW-1185">Reference proteome</keyword>
<protein>
    <submittedName>
        <fullName evidence="1">Uncharacterized protein</fullName>
    </submittedName>
</protein>
<sequence>MFSGSKTTAETQLPNSNEPINPIHVVQLIGNALDRNWQRIQLDTTGTTVARVICSAEFAGSSTPVDDVLTNKQRTKLMVALTDDKCAQVEAGDLWRLSRCVVNAYQHST</sequence>
<evidence type="ECO:0000313" key="1">
    <source>
        <dbReference type="EMBL" id="PWF25779.1"/>
    </source>
</evidence>
<comment type="caution">
    <text evidence="1">The sequence shown here is derived from an EMBL/GenBank/DDBJ whole genome shotgun (WGS) entry which is preliminary data.</text>
</comment>
<accession>A0A2V1K7Z2</accession>
<dbReference type="EMBL" id="QETB01000005">
    <property type="protein sequence ID" value="PWF25779.1"/>
    <property type="molecule type" value="Genomic_DNA"/>
</dbReference>
<gene>
    <name evidence="1" type="ORF">DD236_10095</name>
</gene>
<name>A0A2V1K7Z2_9ACTO</name>
<proteinExistence type="predicted"/>